<dbReference type="Proteomes" id="UP000255541">
    <property type="component" value="Unassembled WGS sequence"/>
</dbReference>
<organism evidence="2 3">
    <name type="scientific">Pseudomonas fluorescens</name>
    <dbReference type="NCBI Taxonomy" id="294"/>
    <lineage>
        <taxon>Bacteria</taxon>
        <taxon>Pseudomonadati</taxon>
        <taxon>Pseudomonadota</taxon>
        <taxon>Gammaproteobacteria</taxon>
        <taxon>Pseudomonadales</taxon>
        <taxon>Pseudomonadaceae</taxon>
        <taxon>Pseudomonas</taxon>
    </lineage>
</organism>
<gene>
    <name evidence="2" type="ORF">DL347_23445</name>
</gene>
<protein>
    <submittedName>
        <fullName evidence="2">Uncharacterized protein</fullName>
    </submittedName>
</protein>
<keyword evidence="1" id="KW-1133">Transmembrane helix</keyword>
<dbReference type="EMBL" id="QRBA01000014">
    <property type="protein sequence ID" value="RDS88695.1"/>
    <property type="molecule type" value="Genomic_DNA"/>
</dbReference>
<feature type="transmembrane region" description="Helical" evidence="1">
    <location>
        <begin position="173"/>
        <end position="190"/>
    </location>
</feature>
<evidence type="ECO:0000313" key="3">
    <source>
        <dbReference type="Proteomes" id="UP000255541"/>
    </source>
</evidence>
<evidence type="ECO:0000313" key="2">
    <source>
        <dbReference type="EMBL" id="RDS88695.1"/>
    </source>
</evidence>
<feature type="transmembrane region" description="Helical" evidence="1">
    <location>
        <begin position="24"/>
        <end position="44"/>
    </location>
</feature>
<accession>A0A7Z6MUT9</accession>
<dbReference type="RefSeq" id="WP_115488110.1">
    <property type="nucleotide sequence ID" value="NZ_QRBA01000014.1"/>
</dbReference>
<comment type="caution">
    <text evidence="2">The sequence shown here is derived from an EMBL/GenBank/DDBJ whole genome shotgun (WGS) entry which is preliminary data.</text>
</comment>
<feature type="transmembrane region" description="Helical" evidence="1">
    <location>
        <begin position="64"/>
        <end position="93"/>
    </location>
</feature>
<proteinExistence type="predicted"/>
<name>A0A7Z6MUT9_PSEFL</name>
<dbReference type="AlphaFoldDB" id="A0A7Z6MUT9"/>
<sequence length="225" mass="24904">MTDKPAEQKMGAELSSLLNFIPSAYYDLIARVCPGMAFWVALAYKMDFIITPSKPNALASGADLFILILLSYVSGIVLTGFCVIWDAISIFILERVPFCKVLNLDNGATFTQRWKQVSVHIDQVGKANDTAGRILVKAMAEVTLCQNLLSGLIVLMFIGFFSDGLKFYAVQPYYLYYSFIGGALFLAMMFRQVMFLGRVMGLHALYTDNIPPPAITVTAEVNPQP</sequence>
<keyword evidence="1" id="KW-0812">Transmembrane</keyword>
<reference evidence="2 3" key="1">
    <citation type="submission" date="2018-07" db="EMBL/GenBank/DDBJ databases">
        <title>Draft Genome Sequence of Pseudomonas fluorescens AHK-1 associated with canker disease of kiwifruit.</title>
        <authorList>
            <person name="Wu Z."/>
        </authorList>
    </citation>
    <scope>NUCLEOTIDE SEQUENCE [LARGE SCALE GENOMIC DNA]</scope>
    <source>
        <strain evidence="2 3">AHK-1</strain>
    </source>
</reference>
<keyword evidence="1" id="KW-0472">Membrane</keyword>
<feature type="transmembrane region" description="Helical" evidence="1">
    <location>
        <begin position="142"/>
        <end position="161"/>
    </location>
</feature>
<evidence type="ECO:0000256" key="1">
    <source>
        <dbReference type="SAM" id="Phobius"/>
    </source>
</evidence>